<dbReference type="KEGG" id="soy:115890275"/>
<dbReference type="Proteomes" id="UP000504635">
    <property type="component" value="Unplaced"/>
</dbReference>
<evidence type="ECO:0000313" key="2">
    <source>
        <dbReference type="Proteomes" id="UP000504635"/>
    </source>
</evidence>
<name>A0A6J2YSU4_SITOR</name>
<evidence type="ECO:0000256" key="1">
    <source>
        <dbReference type="SAM" id="Coils"/>
    </source>
</evidence>
<keyword evidence="2" id="KW-1185">Reference proteome</keyword>
<keyword evidence="1" id="KW-0175">Coiled coil</keyword>
<sequence>MVVRVIFLDLKRKNSEYWTKLTEALRVVDTALNEKDAALQREQEIREEIKNLIKKNNETLEEYEARKEKEILLVTNEYEKKHRILLEDLNRIQNEAKSKELEIEEYKRKCILLEQDIKRIENGDKNVSRILELERKMESTFQSLVNSEKQNIQLAAEKLTIKNDIEHMADLYETNIKAKNTEIESYKIKISRLQVELEDKREEVTKVAEKMSVLNQQLNNIETQLGSQRKNSEILNETYTKKIEDLSQAYQLKINDLQAQMENKNEMRDKWKRETNIIVSNLEKLVGNLKDQIQTLKKENKSIKEKCTKLTNKINNYKKFIELISNDVSKLNTAVLEKYDLS</sequence>
<dbReference type="GeneID" id="115890275"/>
<protein>
    <submittedName>
        <fullName evidence="3">Synaptonemal complex protein 1-like</fullName>
    </submittedName>
</protein>
<reference evidence="3" key="1">
    <citation type="submission" date="2025-08" db="UniProtKB">
        <authorList>
            <consortium name="RefSeq"/>
        </authorList>
    </citation>
    <scope>IDENTIFICATION</scope>
    <source>
        <tissue evidence="3">Gonads</tissue>
    </source>
</reference>
<dbReference type="RefSeq" id="XP_030766316.1">
    <property type="nucleotide sequence ID" value="XM_030910456.1"/>
</dbReference>
<proteinExistence type="predicted"/>
<accession>A0A6J2YSU4</accession>
<feature type="coiled-coil region" evidence="1">
    <location>
        <begin position="28"/>
        <end position="123"/>
    </location>
</feature>
<dbReference type="OrthoDB" id="551053at2759"/>
<dbReference type="InParanoid" id="A0A6J2YSU4"/>
<feature type="coiled-coil region" evidence="1">
    <location>
        <begin position="169"/>
        <end position="313"/>
    </location>
</feature>
<dbReference type="AlphaFoldDB" id="A0A6J2YSU4"/>
<evidence type="ECO:0000313" key="3">
    <source>
        <dbReference type="RefSeq" id="XP_030766316.1"/>
    </source>
</evidence>
<gene>
    <name evidence="3" type="primary">LOC115890275</name>
</gene>
<organism evidence="2 3">
    <name type="scientific">Sitophilus oryzae</name>
    <name type="common">Rice weevil</name>
    <name type="synonym">Curculio oryzae</name>
    <dbReference type="NCBI Taxonomy" id="7048"/>
    <lineage>
        <taxon>Eukaryota</taxon>
        <taxon>Metazoa</taxon>
        <taxon>Ecdysozoa</taxon>
        <taxon>Arthropoda</taxon>
        <taxon>Hexapoda</taxon>
        <taxon>Insecta</taxon>
        <taxon>Pterygota</taxon>
        <taxon>Neoptera</taxon>
        <taxon>Endopterygota</taxon>
        <taxon>Coleoptera</taxon>
        <taxon>Polyphaga</taxon>
        <taxon>Cucujiformia</taxon>
        <taxon>Curculionidae</taxon>
        <taxon>Dryophthorinae</taxon>
        <taxon>Sitophilus</taxon>
    </lineage>
</organism>